<feature type="chain" id="PRO_5042058624" description="Secreted protein" evidence="1">
    <location>
        <begin position="26"/>
        <end position="102"/>
    </location>
</feature>
<accession>A0AAE0YVM0</accession>
<evidence type="ECO:0008006" key="4">
    <source>
        <dbReference type="Google" id="ProtNLM"/>
    </source>
</evidence>
<proteinExistence type="predicted"/>
<sequence length="102" mass="11160">MDTARLSQEAALLLVLLVCVGVCVCGGGQDEDKRRLKWCHHSLVQCDVIHRGGAGVWLFLHTLYLMGVGQSPGLLTPSFNKRRFPPTPLPLASISTQDLVYS</sequence>
<evidence type="ECO:0000313" key="2">
    <source>
        <dbReference type="EMBL" id="KAK3757895.1"/>
    </source>
</evidence>
<dbReference type="Proteomes" id="UP001283361">
    <property type="component" value="Unassembled WGS sequence"/>
</dbReference>
<name>A0AAE0YVM0_9GAST</name>
<dbReference type="EMBL" id="JAWDGP010005313">
    <property type="protein sequence ID" value="KAK3757895.1"/>
    <property type="molecule type" value="Genomic_DNA"/>
</dbReference>
<evidence type="ECO:0000313" key="3">
    <source>
        <dbReference type="Proteomes" id="UP001283361"/>
    </source>
</evidence>
<gene>
    <name evidence="2" type="ORF">RRG08_065285</name>
</gene>
<comment type="caution">
    <text evidence="2">The sequence shown here is derived from an EMBL/GenBank/DDBJ whole genome shotgun (WGS) entry which is preliminary data.</text>
</comment>
<reference evidence="2" key="1">
    <citation type="journal article" date="2023" name="G3 (Bethesda)">
        <title>A reference genome for the long-term kleptoplast-retaining sea slug Elysia crispata morphotype clarki.</title>
        <authorList>
            <person name="Eastman K.E."/>
            <person name="Pendleton A.L."/>
            <person name="Shaikh M.A."/>
            <person name="Suttiyut T."/>
            <person name="Ogas R."/>
            <person name="Tomko P."/>
            <person name="Gavelis G."/>
            <person name="Widhalm J.R."/>
            <person name="Wisecaver J.H."/>
        </authorList>
    </citation>
    <scope>NUCLEOTIDE SEQUENCE</scope>
    <source>
        <strain evidence="2">ECLA1</strain>
    </source>
</reference>
<keyword evidence="3" id="KW-1185">Reference proteome</keyword>
<keyword evidence="1" id="KW-0732">Signal</keyword>
<evidence type="ECO:0000256" key="1">
    <source>
        <dbReference type="SAM" id="SignalP"/>
    </source>
</evidence>
<feature type="signal peptide" evidence="1">
    <location>
        <begin position="1"/>
        <end position="25"/>
    </location>
</feature>
<dbReference type="AlphaFoldDB" id="A0AAE0YVM0"/>
<protein>
    <recommendedName>
        <fullName evidence="4">Secreted protein</fullName>
    </recommendedName>
</protein>
<organism evidence="2 3">
    <name type="scientific">Elysia crispata</name>
    <name type="common">lettuce slug</name>
    <dbReference type="NCBI Taxonomy" id="231223"/>
    <lineage>
        <taxon>Eukaryota</taxon>
        <taxon>Metazoa</taxon>
        <taxon>Spiralia</taxon>
        <taxon>Lophotrochozoa</taxon>
        <taxon>Mollusca</taxon>
        <taxon>Gastropoda</taxon>
        <taxon>Heterobranchia</taxon>
        <taxon>Euthyneura</taxon>
        <taxon>Panpulmonata</taxon>
        <taxon>Sacoglossa</taxon>
        <taxon>Placobranchoidea</taxon>
        <taxon>Plakobranchidae</taxon>
        <taxon>Elysia</taxon>
    </lineage>
</organism>